<dbReference type="EMBL" id="JAINUF010000012">
    <property type="protein sequence ID" value="KAJ8345946.1"/>
    <property type="molecule type" value="Genomic_DNA"/>
</dbReference>
<feature type="compositionally biased region" description="Basic residues" evidence="1">
    <location>
        <begin position="1"/>
        <end position="13"/>
    </location>
</feature>
<feature type="region of interest" description="Disordered" evidence="1">
    <location>
        <begin position="1"/>
        <end position="130"/>
    </location>
</feature>
<proteinExistence type="predicted"/>
<feature type="compositionally biased region" description="Basic residues" evidence="1">
    <location>
        <begin position="28"/>
        <end position="40"/>
    </location>
</feature>
<protein>
    <submittedName>
        <fullName evidence="2">Uncharacterized protein</fullName>
    </submittedName>
</protein>
<evidence type="ECO:0000313" key="3">
    <source>
        <dbReference type="Proteomes" id="UP001152622"/>
    </source>
</evidence>
<accession>A0A9Q1EVU3</accession>
<dbReference type="Proteomes" id="UP001152622">
    <property type="component" value="Chromosome 12"/>
</dbReference>
<feature type="compositionally biased region" description="Basic and acidic residues" evidence="1">
    <location>
        <begin position="97"/>
        <end position="106"/>
    </location>
</feature>
<evidence type="ECO:0000256" key="1">
    <source>
        <dbReference type="SAM" id="MobiDB-lite"/>
    </source>
</evidence>
<reference evidence="2" key="1">
    <citation type="journal article" date="2023" name="Science">
        <title>Genome structures resolve the early diversification of teleost fishes.</title>
        <authorList>
            <person name="Parey E."/>
            <person name="Louis A."/>
            <person name="Montfort J."/>
            <person name="Bouchez O."/>
            <person name="Roques C."/>
            <person name="Iampietro C."/>
            <person name="Lluch J."/>
            <person name="Castinel A."/>
            <person name="Donnadieu C."/>
            <person name="Desvignes T."/>
            <person name="Floi Bucao C."/>
            <person name="Jouanno E."/>
            <person name="Wen M."/>
            <person name="Mejri S."/>
            <person name="Dirks R."/>
            <person name="Jansen H."/>
            <person name="Henkel C."/>
            <person name="Chen W.J."/>
            <person name="Zahm M."/>
            <person name="Cabau C."/>
            <person name="Klopp C."/>
            <person name="Thompson A.W."/>
            <person name="Robinson-Rechavi M."/>
            <person name="Braasch I."/>
            <person name="Lecointre G."/>
            <person name="Bobe J."/>
            <person name="Postlethwait J.H."/>
            <person name="Berthelot C."/>
            <person name="Roest Crollius H."/>
            <person name="Guiguen Y."/>
        </authorList>
    </citation>
    <scope>NUCLEOTIDE SEQUENCE</scope>
    <source>
        <strain evidence="2">WJC10195</strain>
    </source>
</reference>
<comment type="caution">
    <text evidence="2">The sequence shown here is derived from an EMBL/GenBank/DDBJ whole genome shotgun (WGS) entry which is preliminary data.</text>
</comment>
<gene>
    <name evidence="2" type="ORF">SKAU_G00301390</name>
</gene>
<feature type="compositionally biased region" description="Polar residues" evidence="1">
    <location>
        <begin position="70"/>
        <end position="96"/>
    </location>
</feature>
<dbReference type="AlphaFoldDB" id="A0A9Q1EVU3"/>
<keyword evidence="3" id="KW-1185">Reference proteome</keyword>
<organism evidence="2 3">
    <name type="scientific">Synaphobranchus kaupii</name>
    <name type="common">Kaup's arrowtooth eel</name>
    <dbReference type="NCBI Taxonomy" id="118154"/>
    <lineage>
        <taxon>Eukaryota</taxon>
        <taxon>Metazoa</taxon>
        <taxon>Chordata</taxon>
        <taxon>Craniata</taxon>
        <taxon>Vertebrata</taxon>
        <taxon>Euteleostomi</taxon>
        <taxon>Actinopterygii</taxon>
        <taxon>Neopterygii</taxon>
        <taxon>Teleostei</taxon>
        <taxon>Anguilliformes</taxon>
        <taxon>Synaphobranchidae</taxon>
        <taxon>Synaphobranchus</taxon>
    </lineage>
</organism>
<sequence>MRREGRPRHTTTRSKREGCPRYLTPRTRERRRRTTRRSTTRRRDNGEEDNKEEEIEENGEEEEEGDSQEPIVQSPITENMENTTKGPCTPETQPTHPENHHLDTPPRGDTTQPAAGGRNGLHQVQPTQGEEECFSFMEEEDDEIRV</sequence>
<name>A0A9Q1EVU3_SYNKA</name>
<evidence type="ECO:0000313" key="2">
    <source>
        <dbReference type="EMBL" id="KAJ8345946.1"/>
    </source>
</evidence>
<feature type="compositionally biased region" description="Acidic residues" evidence="1">
    <location>
        <begin position="46"/>
        <end position="67"/>
    </location>
</feature>